<evidence type="ECO:0000313" key="2">
    <source>
        <dbReference type="Proteomes" id="UP000027265"/>
    </source>
</evidence>
<evidence type="ECO:0000313" key="1">
    <source>
        <dbReference type="EMBL" id="KDQ64272.1"/>
    </source>
</evidence>
<dbReference type="EMBL" id="KL197709">
    <property type="protein sequence ID" value="KDQ64272.1"/>
    <property type="molecule type" value="Genomic_DNA"/>
</dbReference>
<name>A0A067QL70_9AGAM</name>
<proteinExistence type="predicted"/>
<dbReference type="OrthoDB" id="5595695at2759"/>
<sequence length="120" mass="13666">MGGIRFSSKLWVWICLWICLLGQGFDSLAMWLRWFFMMEEKLAKDVPQDRWQMIGLVTPFVHWYPSFYTPGITTNPLSSTPTSLLPNPTHLEPHAVPGQSIAPHPKSTKKSHILVTISTS</sequence>
<dbReference type="HOGENOM" id="CLU_2049997_0_0_1"/>
<dbReference type="InParanoid" id="A0A067QL70"/>
<protein>
    <submittedName>
        <fullName evidence="1">Uncharacterized protein</fullName>
    </submittedName>
</protein>
<keyword evidence="2" id="KW-1185">Reference proteome</keyword>
<gene>
    <name evidence="1" type="ORF">JAAARDRAFT_52243</name>
</gene>
<accession>A0A067QL70</accession>
<reference evidence="2" key="1">
    <citation type="journal article" date="2014" name="Proc. Natl. Acad. Sci. U.S.A.">
        <title>Extensive sampling of basidiomycete genomes demonstrates inadequacy of the white-rot/brown-rot paradigm for wood decay fungi.</title>
        <authorList>
            <person name="Riley R."/>
            <person name="Salamov A.A."/>
            <person name="Brown D.W."/>
            <person name="Nagy L.G."/>
            <person name="Floudas D."/>
            <person name="Held B.W."/>
            <person name="Levasseur A."/>
            <person name="Lombard V."/>
            <person name="Morin E."/>
            <person name="Otillar R."/>
            <person name="Lindquist E.A."/>
            <person name="Sun H."/>
            <person name="LaButti K.M."/>
            <person name="Schmutz J."/>
            <person name="Jabbour D."/>
            <person name="Luo H."/>
            <person name="Baker S.E."/>
            <person name="Pisabarro A.G."/>
            <person name="Walton J.D."/>
            <person name="Blanchette R.A."/>
            <person name="Henrissat B."/>
            <person name="Martin F."/>
            <person name="Cullen D."/>
            <person name="Hibbett D.S."/>
            <person name="Grigoriev I.V."/>
        </authorList>
    </citation>
    <scope>NUCLEOTIDE SEQUENCE [LARGE SCALE GENOMIC DNA]</scope>
    <source>
        <strain evidence="2">MUCL 33604</strain>
    </source>
</reference>
<organism evidence="1 2">
    <name type="scientific">Jaapia argillacea MUCL 33604</name>
    <dbReference type="NCBI Taxonomy" id="933084"/>
    <lineage>
        <taxon>Eukaryota</taxon>
        <taxon>Fungi</taxon>
        <taxon>Dikarya</taxon>
        <taxon>Basidiomycota</taxon>
        <taxon>Agaricomycotina</taxon>
        <taxon>Agaricomycetes</taxon>
        <taxon>Agaricomycetidae</taxon>
        <taxon>Jaapiales</taxon>
        <taxon>Jaapiaceae</taxon>
        <taxon>Jaapia</taxon>
    </lineage>
</organism>
<dbReference type="AlphaFoldDB" id="A0A067QL70"/>
<dbReference type="Proteomes" id="UP000027265">
    <property type="component" value="Unassembled WGS sequence"/>
</dbReference>